<accession>A0A6J4MDW8</accession>
<organism evidence="2">
    <name type="scientific">uncultured Frankineae bacterium</name>
    <dbReference type="NCBI Taxonomy" id="437475"/>
    <lineage>
        <taxon>Bacteria</taxon>
        <taxon>Bacillati</taxon>
        <taxon>Actinomycetota</taxon>
        <taxon>Actinomycetes</taxon>
        <taxon>Frankiales</taxon>
        <taxon>environmental samples</taxon>
    </lineage>
</organism>
<dbReference type="EMBL" id="CADCUE010000247">
    <property type="protein sequence ID" value="CAA9355324.1"/>
    <property type="molecule type" value="Genomic_DNA"/>
</dbReference>
<proteinExistence type="predicted"/>
<feature type="region of interest" description="Disordered" evidence="1">
    <location>
        <begin position="1"/>
        <end position="69"/>
    </location>
</feature>
<feature type="compositionally biased region" description="Acidic residues" evidence="1">
    <location>
        <begin position="53"/>
        <end position="69"/>
    </location>
</feature>
<sequence length="69" mass="6760">MTDTQPDPDLAGAGLSATGKTADQFRPGEEGSGATYGDPAGTGAAEQETTSAPEDEDAGQTAEGDTEGV</sequence>
<name>A0A6J4MDW8_9ACTN</name>
<evidence type="ECO:0000313" key="2">
    <source>
        <dbReference type="EMBL" id="CAA9355324.1"/>
    </source>
</evidence>
<protein>
    <submittedName>
        <fullName evidence="2">Uncharacterized protein</fullName>
    </submittedName>
</protein>
<dbReference type="AlphaFoldDB" id="A0A6J4MDW8"/>
<evidence type="ECO:0000256" key="1">
    <source>
        <dbReference type="SAM" id="MobiDB-lite"/>
    </source>
</evidence>
<gene>
    <name evidence="2" type="ORF">AVDCRST_MAG16-2636</name>
</gene>
<reference evidence="2" key="1">
    <citation type="submission" date="2020-02" db="EMBL/GenBank/DDBJ databases">
        <authorList>
            <person name="Meier V. D."/>
        </authorList>
    </citation>
    <scope>NUCLEOTIDE SEQUENCE</scope>
    <source>
        <strain evidence="2">AVDCRST_MAG16</strain>
    </source>
</reference>